<feature type="compositionally biased region" description="Low complexity" evidence="1">
    <location>
        <begin position="47"/>
        <end position="58"/>
    </location>
</feature>
<sequence>MFHKGESHKCDPCRKSNELHDKRHREIANLMLQLQELDDEGYDSFNSSSEELSLSDLQLSDESDDSTGSDEKLPRVQSGTPQTPPNRQIIPSTPAAPRKNSTLRRDSSVHSFKKTVFDKRTGSFHFNRARPISKGPPAWQDNAVFEEADNVPISPVLKTGVNGRKPSFATTHLKNMMAKGTGTAKGSDRIAVQLAPSCGSQTPAKSRREEKKARKYERSTSRALRRQSMVCSSKVITNELIEKVSKAIHGSCKALSSVTPEEGMEVFMESLSIHQQVQKKLAQIKSGDGSRPEQRYEALIAARLKVPYIRDVLDQLGVQPNVPNENKQRKALIYRIMDAVLVDLELLANEARETLKRAGGYWRFVNKRTYLAMIQNNKAISWETGEKINGKDADFSEE</sequence>
<proteinExistence type="predicted"/>
<evidence type="ECO:0000256" key="1">
    <source>
        <dbReference type="SAM" id="MobiDB-lite"/>
    </source>
</evidence>
<dbReference type="OMA" id="AGYWRFA"/>
<feature type="compositionally biased region" description="Basic and acidic residues" evidence="1">
    <location>
        <begin position="206"/>
        <end position="220"/>
    </location>
</feature>
<dbReference type="RefSeq" id="XP_002540842.1">
    <property type="nucleotide sequence ID" value="XM_002540796.1"/>
</dbReference>
<accession>C4JDP1</accession>
<dbReference type="KEGG" id="ure:UREG_00355"/>
<dbReference type="EMBL" id="CH476615">
    <property type="protein sequence ID" value="EEP75509.1"/>
    <property type="molecule type" value="Genomic_DNA"/>
</dbReference>
<feature type="compositionally biased region" description="Polar residues" evidence="1">
    <location>
        <begin position="77"/>
        <end position="91"/>
    </location>
</feature>
<dbReference type="OrthoDB" id="3642840at2759"/>
<feature type="region of interest" description="Disordered" evidence="1">
    <location>
        <begin position="197"/>
        <end position="222"/>
    </location>
</feature>
<protein>
    <submittedName>
        <fullName evidence="2">Uncharacterized protein</fullName>
    </submittedName>
</protein>
<organism evidence="2 3">
    <name type="scientific">Uncinocarpus reesii (strain UAMH 1704)</name>
    <dbReference type="NCBI Taxonomy" id="336963"/>
    <lineage>
        <taxon>Eukaryota</taxon>
        <taxon>Fungi</taxon>
        <taxon>Dikarya</taxon>
        <taxon>Ascomycota</taxon>
        <taxon>Pezizomycotina</taxon>
        <taxon>Eurotiomycetes</taxon>
        <taxon>Eurotiomycetidae</taxon>
        <taxon>Onygenales</taxon>
        <taxon>Onygenaceae</taxon>
        <taxon>Uncinocarpus</taxon>
    </lineage>
</organism>
<keyword evidence="3" id="KW-1185">Reference proteome</keyword>
<dbReference type="AlphaFoldDB" id="C4JDP1"/>
<dbReference type="VEuPathDB" id="FungiDB:UREG_00355"/>
<name>C4JDP1_UNCRE</name>
<dbReference type="eggNOG" id="ENOG502SA8S">
    <property type="taxonomic scope" value="Eukaryota"/>
</dbReference>
<dbReference type="InParanoid" id="C4JDP1"/>
<reference evidence="3" key="1">
    <citation type="journal article" date="2009" name="Genome Res.">
        <title>Comparative genomic analyses of the human fungal pathogens Coccidioides and their relatives.</title>
        <authorList>
            <person name="Sharpton T.J."/>
            <person name="Stajich J.E."/>
            <person name="Rounsley S.D."/>
            <person name="Gardner M.J."/>
            <person name="Wortman J.R."/>
            <person name="Jordar V.S."/>
            <person name="Maiti R."/>
            <person name="Kodira C.D."/>
            <person name="Neafsey D.E."/>
            <person name="Zeng Q."/>
            <person name="Hung C.-Y."/>
            <person name="McMahan C."/>
            <person name="Muszewska A."/>
            <person name="Grynberg M."/>
            <person name="Mandel M.A."/>
            <person name="Kellner E.M."/>
            <person name="Barker B.M."/>
            <person name="Galgiani J.N."/>
            <person name="Orbach M.J."/>
            <person name="Kirkland T.N."/>
            <person name="Cole G.T."/>
            <person name="Henn M.R."/>
            <person name="Birren B.W."/>
            <person name="Taylor J.W."/>
        </authorList>
    </citation>
    <scope>NUCLEOTIDE SEQUENCE [LARGE SCALE GENOMIC DNA]</scope>
    <source>
        <strain evidence="3">UAMH 1704</strain>
    </source>
</reference>
<feature type="compositionally biased region" description="Acidic residues" evidence="1">
    <location>
        <begin position="59"/>
        <end position="68"/>
    </location>
</feature>
<feature type="region of interest" description="Disordered" evidence="1">
    <location>
        <begin position="1"/>
        <end position="20"/>
    </location>
</feature>
<evidence type="ECO:0000313" key="3">
    <source>
        <dbReference type="Proteomes" id="UP000002058"/>
    </source>
</evidence>
<feature type="region of interest" description="Disordered" evidence="1">
    <location>
        <begin position="41"/>
        <end position="112"/>
    </location>
</feature>
<dbReference type="STRING" id="336963.C4JDP1"/>
<gene>
    <name evidence="2" type="ORF">UREG_00355</name>
</gene>
<dbReference type="HOGENOM" id="CLU_737709_0_0_1"/>
<dbReference type="Proteomes" id="UP000002058">
    <property type="component" value="Unassembled WGS sequence"/>
</dbReference>
<evidence type="ECO:0000313" key="2">
    <source>
        <dbReference type="EMBL" id="EEP75509.1"/>
    </source>
</evidence>
<dbReference type="GeneID" id="8439112"/>